<gene>
    <name evidence="10" type="ORF">B7463_g9231</name>
</gene>
<feature type="transmembrane region" description="Helical" evidence="8">
    <location>
        <begin position="447"/>
        <end position="468"/>
    </location>
</feature>
<feature type="region of interest" description="Disordered" evidence="7">
    <location>
        <begin position="1"/>
        <end position="76"/>
    </location>
</feature>
<evidence type="ECO:0000256" key="6">
    <source>
        <dbReference type="ARBA" id="ARBA00023136"/>
    </source>
</evidence>
<dbReference type="InterPro" id="IPR020846">
    <property type="entry name" value="MFS_dom"/>
</dbReference>
<dbReference type="EMBL" id="NCSJ02000223">
    <property type="protein sequence ID" value="RFU27105.1"/>
    <property type="molecule type" value="Genomic_DNA"/>
</dbReference>
<feature type="transmembrane region" description="Helical" evidence="8">
    <location>
        <begin position="349"/>
        <end position="371"/>
    </location>
</feature>
<feature type="transmembrane region" description="Helical" evidence="8">
    <location>
        <begin position="240"/>
        <end position="259"/>
    </location>
</feature>
<feature type="transmembrane region" description="Helical" evidence="8">
    <location>
        <begin position="557"/>
        <end position="575"/>
    </location>
</feature>
<feature type="transmembrane region" description="Helical" evidence="8">
    <location>
        <begin position="417"/>
        <end position="435"/>
    </location>
</feature>
<dbReference type="Proteomes" id="UP000258309">
    <property type="component" value="Unassembled WGS sequence"/>
</dbReference>
<feature type="transmembrane region" description="Helical" evidence="8">
    <location>
        <begin position="81"/>
        <end position="100"/>
    </location>
</feature>
<feature type="non-terminal residue" evidence="10">
    <location>
        <position position="588"/>
    </location>
</feature>
<feature type="transmembrane region" description="Helical" evidence="8">
    <location>
        <begin position="280"/>
        <end position="300"/>
    </location>
</feature>
<evidence type="ECO:0000256" key="7">
    <source>
        <dbReference type="SAM" id="MobiDB-lite"/>
    </source>
</evidence>
<accession>A0A3E2H163</accession>
<comment type="subcellular location">
    <subcellularLocation>
        <location evidence="1">Membrane</location>
        <topology evidence="1">Multi-pass membrane protein</topology>
    </subcellularLocation>
</comment>
<protein>
    <recommendedName>
        <fullName evidence="9">Major facilitator superfamily (MFS) profile domain-containing protein</fullName>
    </recommendedName>
</protein>
<sequence length="588" mass="63140">MSLPYSFSPSPGLSGEQEDPSDATTDVGVDEKRENEVETSPNSQGENNNDNDNELNAPQDVERGSTEAASRPHPRDGIPRWRWVSTMIALLLGGMLYGLDTTIAADVQASVYEDLGDLENLPWVGIGFSMASVAVILFVGRSFSQFDIKWLTNLAVFIFEVGSAVCGSAQTSNALVVGRVIAGMGGAGMYLGALTYVAVLGTEQEAPLLNALTGAAWGLGAILGPVIGGAFSVSSASWRWAFYINLPLAALCAPVYIFVFPSHNPNPSKTFLQKMGSLDWLGGALNIGIWVIFMVILTMAGSRYTWHSSFSISLWIIWGVILIAFVVQQRLSLFTKLRIFPVHFLRSRTMILLFITTAVASAANAVTLYYIPLFFQFTRNDTALDAAVRLLPFIVIFIFFMMFAGALLPVVPYYPPWYIVGSCLIVAGGACMYTIDGTTSNGRLYGYEILIAIGTGLIFQNAYAIAAAKVPEEDRNNSIGFINVAQMGSTAVALSIAGAIYENVGFIFLKENLGHLGLPDPVIRSALAGLESPLLATATPEIRGLAIKAITRTISKIFAMVFAAGAVGVVGALGLRWEKLKLEFTAGA</sequence>
<feature type="compositionally biased region" description="Low complexity" evidence="7">
    <location>
        <begin position="46"/>
        <end position="56"/>
    </location>
</feature>
<dbReference type="Pfam" id="PF07690">
    <property type="entry name" value="MFS_1"/>
    <property type="match status" value="1"/>
</dbReference>
<feature type="transmembrane region" description="Helical" evidence="8">
    <location>
        <begin position="176"/>
        <end position="199"/>
    </location>
</feature>
<dbReference type="OrthoDB" id="10021397at2759"/>
<evidence type="ECO:0000256" key="5">
    <source>
        <dbReference type="ARBA" id="ARBA00022989"/>
    </source>
</evidence>
<evidence type="ECO:0000256" key="1">
    <source>
        <dbReference type="ARBA" id="ARBA00004141"/>
    </source>
</evidence>
<dbReference type="SUPFAM" id="SSF103473">
    <property type="entry name" value="MFS general substrate transporter"/>
    <property type="match status" value="1"/>
</dbReference>
<feature type="domain" description="Major facilitator superfamily (MFS) profile" evidence="9">
    <location>
        <begin position="86"/>
        <end position="543"/>
    </location>
</feature>
<evidence type="ECO:0000256" key="3">
    <source>
        <dbReference type="ARBA" id="ARBA00022448"/>
    </source>
</evidence>
<feature type="non-terminal residue" evidence="10">
    <location>
        <position position="1"/>
    </location>
</feature>
<evidence type="ECO:0000313" key="11">
    <source>
        <dbReference type="Proteomes" id="UP000258309"/>
    </source>
</evidence>
<dbReference type="AlphaFoldDB" id="A0A3E2H163"/>
<dbReference type="PANTHER" id="PTHR23501:SF12">
    <property type="entry name" value="MAJOR FACILITATOR SUPERFAMILY (MFS) PROFILE DOMAIN-CONTAINING PROTEIN-RELATED"/>
    <property type="match status" value="1"/>
</dbReference>
<dbReference type="OMA" id="EVKWLYL"/>
<dbReference type="Gene3D" id="1.20.1250.20">
    <property type="entry name" value="MFS general substrate transporter like domains"/>
    <property type="match status" value="2"/>
</dbReference>
<dbReference type="PROSITE" id="PS50850">
    <property type="entry name" value="MFS"/>
    <property type="match status" value="1"/>
</dbReference>
<evidence type="ECO:0000256" key="8">
    <source>
        <dbReference type="SAM" id="Phobius"/>
    </source>
</evidence>
<feature type="transmembrane region" description="Helical" evidence="8">
    <location>
        <begin position="120"/>
        <end position="139"/>
    </location>
</feature>
<evidence type="ECO:0000313" key="10">
    <source>
        <dbReference type="EMBL" id="RFU27105.1"/>
    </source>
</evidence>
<proteinExistence type="inferred from homology"/>
<reference evidence="10 11" key="1">
    <citation type="submission" date="2018-05" db="EMBL/GenBank/DDBJ databases">
        <title>Draft genome sequence of Scytalidium lignicola DSM 105466, a ubiquitous saprotrophic fungus.</title>
        <authorList>
            <person name="Buettner E."/>
            <person name="Gebauer A.M."/>
            <person name="Hofrichter M."/>
            <person name="Liers C."/>
            <person name="Kellner H."/>
        </authorList>
    </citation>
    <scope>NUCLEOTIDE SEQUENCE [LARGE SCALE GENOMIC DNA]</scope>
    <source>
        <strain evidence="10 11">DSM 105466</strain>
    </source>
</reference>
<dbReference type="PANTHER" id="PTHR23501">
    <property type="entry name" value="MAJOR FACILITATOR SUPERFAMILY"/>
    <property type="match status" value="1"/>
</dbReference>
<keyword evidence="3" id="KW-0813">Transport</keyword>
<organism evidence="10 11">
    <name type="scientific">Scytalidium lignicola</name>
    <name type="common">Hyphomycete</name>
    <dbReference type="NCBI Taxonomy" id="5539"/>
    <lineage>
        <taxon>Eukaryota</taxon>
        <taxon>Fungi</taxon>
        <taxon>Dikarya</taxon>
        <taxon>Ascomycota</taxon>
        <taxon>Pezizomycotina</taxon>
        <taxon>Leotiomycetes</taxon>
        <taxon>Leotiomycetes incertae sedis</taxon>
        <taxon>Scytalidium</taxon>
    </lineage>
</organism>
<dbReference type="InterPro" id="IPR036259">
    <property type="entry name" value="MFS_trans_sf"/>
</dbReference>
<keyword evidence="11" id="KW-1185">Reference proteome</keyword>
<dbReference type="GO" id="GO:0022857">
    <property type="term" value="F:transmembrane transporter activity"/>
    <property type="evidence" value="ECO:0007669"/>
    <property type="project" value="InterPro"/>
</dbReference>
<dbReference type="GO" id="GO:0005886">
    <property type="term" value="C:plasma membrane"/>
    <property type="evidence" value="ECO:0007669"/>
    <property type="project" value="TreeGrafter"/>
</dbReference>
<dbReference type="InterPro" id="IPR011701">
    <property type="entry name" value="MFS"/>
</dbReference>
<comment type="similarity">
    <text evidence="2">Belongs to the major facilitator superfamily. TCR/Tet family.</text>
</comment>
<evidence type="ECO:0000259" key="9">
    <source>
        <dbReference type="PROSITE" id="PS50850"/>
    </source>
</evidence>
<feature type="compositionally biased region" description="Polar residues" evidence="7">
    <location>
        <begin position="1"/>
        <end position="11"/>
    </location>
</feature>
<feature type="transmembrane region" description="Helical" evidence="8">
    <location>
        <begin position="211"/>
        <end position="234"/>
    </location>
</feature>
<keyword evidence="6 8" id="KW-0472">Membrane</keyword>
<evidence type="ECO:0000256" key="2">
    <source>
        <dbReference type="ARBA" id="ARBA00007520"/>
    </source>
</evidence>
<evidence type="ECO:0000256" key="4">
    <source>
        <dbReference type="ARBA" id="ARBA00022692"/>
    </source>
</evidence>
<name>A0A3E2H163_SCYLI</name>
<keyword evidence="5 8" id="KW-1133">Transmembrane helix</keyword>
<feature type="transmembrane region" description="Helical" evidence="8">
    <location>
        <begin position="306"/>
        <end position="328"/>
    </location>
</feature>
<feature type="transmembrane region" description="Helical" evidence="8">
    <location>
        <begin position="480"/>
        <end position="501"/>
    </location>
</feature>
<comment type="caution">
    <text evidence="10">The sequence shown here is derived from an EMBL/GenBank/DDBJ whole genome shotgun (WGS) entry which is preliminary data.</text>
</comment>
<feature type="transmembrane region" description="Helical" evidence="8">
    <location>
        <begin position="391"/>
        <end position="410"/>
    </location>
</feature>
<keyword evidence="4 8" id="KW-0812">Transmembrane</keyword>